<protein>
    <recommendedName>
        <fullName evidence="8">Amino acid transporter transmembrane domain-containing protein</fullName>
    </recommendedName>
</protein>
<dbReference type="PANTHER" id="PTHR22950:SF666">
    <property type="entry name" value="VACUOLAR AMINO ACID TRANSPORTER 4"/>
    <property type="match status" value="1"/>
</dbReference>
<evidence type="ECO:0000256" key="2">
    <source>
        <dbReference type="ARBA" id="ARBA00008066"/>
    </source>
</evidence>
<feature type="transmembrane region" description="Helical" evidence="7">
    <location>
        <begin position="387"/>
        <end position="412"/>
    </location>
</feature>
<evidence type="ECO:0000256" key="1">
    <source>
        <dbReference type="ARBA" id="ARBA00004141"/>
    </source>
</evidence>
<accession>A0AAV5A5R5</accession>
<evidence type="ECO:0000256" key="3">
    <source>
        <dbReference type="ARBA" id="ARBA00022692"/>
    </source>
</evidence>
<dbReference type="GO" id="GO:0015179">
    <property type="term" value="F:L-amino acid transmembrane transporter activity"/>
    <property type="evidence" value="ECO:0007669"/>
    <property type="project" value="TreeGrafter"/>
</dbReference>
<keyword evidence="3 7" id="KW-0812">Transmembrane</keyword>
<organism evidence="9 10">
    <name type="scientific">Clathrus columnatus</name>
    <dbReference type="NCBI Taxonomy" id="1419009"/>
    <lineage>
        <taxon>Eukaryota</taxon>
        <taxon>Fungi</taxon>
        <taxon>Dikarya</taxon>
        <taxon>Basidiomycota</taxon>
        <taxon>Agaricomycotina</taxon>
        <taxon>Agaricomycetes</taxon>
        <taxon>Phallomycetidae</taxon>
        <taxon>Phallales</taxon>
        <taxon>Clathraceae</taxon>
        <taxon>Clathrus</taxon>
    </lineage>
</organism>
<evidence type="ECO:0000313" key="10">
    <source>
        <dbReference type="Proteomes" id="UP001050691"/>
    </source>
</evidence>
<dbReference type="PANTHER" id="PTHR22950">
    <property type="entry name" value="AMINO ACID TRANSPORTER"/>
    <property type="match status" value="1"/>
</dbReference>
<dbReference type="InterPro" id="IPR013057">
    <property type="entry name" value="AA_transpt_TM"/>
</dbReference>
<evidence type="ECO:0000259" key="8">
    <source>
        <dbReference type="Pfam" id="PF01490"/>
    </source>
</evidence>
<comment type="caution">
    <text evidence="9">The sequence shown here is derived from an EMBL/GenBank/DDBJ whole genome shotgun (WGS) entry which is preliminary data.</text>
</comment>
<evidence type="ECO:0000256" key="5">
    <source>
        <dbReference type="ARBA" id="ARBA00023136"/>
    </source>
</evidence>
<feature type="compositionally biased region" description="Polar residues" evidence="6">
    <location>
        <begin position="23"/>
        <end position="34"/>
    </location>
</feature>
<comment type="similarity">
    <text evidence="2">Belongs to the amino acid/polyamine transporter 2 family.</text>
</comment>
<name>A0AAV5A5R5_9AGAM</name>
<evidence type="ECO:0000256" key="4">
    <source>
        <dbReference type="ARBA" id="ARBA00022989"/>
    </source>
</evidence>
<feature type="transmembrane region" description="Helical" evidence="7">
    <location>
        <begin position="526"/>
        <end position="549"/>
    </location>
</feature>
<dbReference type="GO" id="GO:0005774">
    <property type="term" value="C:vacuolar membrane"/>
    <property type="evidence" value="ECO:0007669"/>
    <property type="project" value="TreeGrafter"/>
</dbReference>
<comment type="subcellular location">
    <subcellularLocation>
        <location evidence="1">Membrane</location>
        <topology evidence="1">Multi-pass membrane protein</topology>
    </subcellularLocation>
</comment>
<dbReference type="Pfam" id="PF01490">
    <property type="entry name" value="Aa_trans"/>
    <property type="match status" value="1"/>
</dbReference>
<evidence type="ECO:0000256" key="6">
    <source>
        <dbReference type="SAM" id="MobiDB-lite"/>
    </source>
</evidence>
<gene>
    <name evidence="9" type="ORF">Clacol_002562</name>
</gene>
<evidence type="ECO:0000256" key="7">
    <source>
        <dbReference type="SAM" id="Phobius"/>
    </source>
</evidence>
<feature type="transmembrane region" description="Helical" evidence="7">
    <location>
        <begin position="424"/>
        <end position="445"/>
    </location>
</feature>
<proteinExistence type="inferred from homology"/>
<dbReference type="EMBL" id="BPWL01000003">
    <property type="protein sequence ID" value="GJJ08351.1"/>
    <property type="molecule type" value="Genomic_DNA"/>
</dbReference>
<feature type="transmembrane region" description="Helical" evidence="7">
    <location>
        <begin position="492"/>
        <end position="514"/>
    </location>
</feature>
<dbReference type="AlphaFoldDB" id="A0AAV5A5R5"/>
<reference evidence="9" key="1">
    <citation type="submission" date="2021-10" db="EMBL/GenBank/DDBJ databases">
        <title>De novo Genome Assembly of Clathrus columnatus (Basidiomycota, Fungi) Using Illumina and Nanopore Sequence Data.</title>
        <authorList>
            <person name="Ogiso-Tanaka E."/>
            <person name="Itagaki H."/>
            <person name="Hosoya T."/>
            <person name="Hosaka K."/>
        </authorList>
    </citation>
    <scope>NUCLEOTIDE SEQUENCE</scope>
    <source>
        <strain evidence="9">MO-923</strain>
    </source>
</reference>
<keyword evidence="10" id="KW-1185">Reference proteome</keyword>
<feature type="transmembrane region" description="Helical" evidence="7">
    <location>
        <begin position="598"/>
        <end position="616"/>
    </location>
</feature>
<feature type="transmembrane region" description="Helical" evidence="7">
    <location>
        <begin position="340"/>
        <end position="359"/>
    </location>
</feature>
<feature type="domain" description="Amino acid transporter transmembrane" evidence="8">
    <location>
        <begin position="311"/>
        <end position="671"/>
    </location>
</feature>
<feature type="transmembrane region" description="Helical" evidence="7">
    <location>
        <begin position="653"/>
        <end position="671"/>
    </location>
</feature>
<feature type="transmembrane region" description="Helical" evidence="7">
    <location>
        <begin position="451"/>
        <end position="471"/>
    </location>
</feature>
<feature type="region of interest" description="Disordered" evidence="6">
    <location>
        <begin position="23"/>
        <end position="92"/>
    </location>
</feature>
<evidence type="ECO:0000313" key="9">
    <source>
        <dbReference type="EMBL" id="GJJ08351.1"/>
    </source>
</evidence>
<keyword evidence="4 7" id="KW-1133">Transmembrane helix</keyword>
<feature type="transmembrane region" description="Helical" evidence="7">
    <location>
        <begin position="316"/>
        <end position="333"/>
    </location>
</feature>
<keyword evidence="5 7" id="KW-0472">Membrane</keyword>
<sequence length="695" mass="76018">MTSPSTSKPVFIGSPRNIQNDVFETNVTSQNTPIGTPDIRVIRSSGRFSTPPLDLPPRHPGQDTPTPPGSFQPRGLLARRGSTTPSVNPGILDELSDADKAKIIRRHLVSREERNSGEGSRQDYLENLQVSHPSTPRSSDRFPIPYDVPGGDITHDIYKWQSGTELRRTRSISFSGPSAPKDPVFENIRQPGGFRRNYLLLNAREPDVESEIDPNRSVMLRNFIDFLYLFGHFAGEDLEEEDEETMEPQATARTNNIEHGTVTFENAPTTSETQGVVTEESPLIKRDVSKGSTRRRPRRMSSAVGEPHGDASVTQAVLMLLKGFVGTGVLFLGKAFMNGGLLFATLILVFIAAISWWSFMLLVKTKLIIPGSFGDIGGALYGHPMRIAILTSIVVSQIGFTCAYIIFVASNFQAFLLTVSRCKTVATTLQVILSELIILLPMALIRNIAKLSTAALIADVFILIGLVYIFGNEISVLATNGVADIKQFNSHDWTLLVGTAVFSFEGIGLVIPIADSMREPHKFGRALSGVMIFLTVLFAGAGVLAYTAYGSKVQTVIILNLPQEQKFVQVLFPGVRIMENGLFTRSGKHSLRVKWQKNAFRCLVVAVCTVVSWLGAADLDNGTLLSVPLCYVYPPMLHYKACARTKLSKCGDILLIIFGIIATVFTTVQTVKLMFESPTEAIPIGSCPEPSGGLL</sequence>
<feature type="region of interest" description="Disordered" evidence="6">
    <location>
        <begin position="287"/>
        <end position="308"/>
    </location>
</feature>
<dbReference type="Proteomes" id="UP001050691">
    <property type="component" value="Unassembled WGS sequence"/>
</dbReference>